<dbReference type="EMBL" id="CP000237">
    <property type="protein sequence ID" value="ABD46270.1"/>
    <property type="molecule type" value="Genomic_DNA"/>
</dbReference>
<evidence type="ECO:0000256" key="4">
    <source>
        <dbReference type="ARBA" id="ARBA00022475"/>
    </source>
</evidence>
<feature type="transmembrane region" description="Helical" evidence="9">
    <location>
        <begin position="9"/>
        <end position="28"/>
    </location>
</feature>
<dbReference type="GO" id="GO:0015188">
    <property type="term" value="F:L-isoleucine transmembrane transporter activity"/>
    <property type="evidence" value="ECO:0007669"/>
    <property type="project" value="TreeGrafter"/>
</dbReference>
<feature type="transmembrane region" description="Helical" evidence="9">
    <location>
        <begin position="83"/>
        <end position="106"/>
    </location>
</feature>
<keyword evidence="7 9" id="KW-1133">Transmembrane helix</keyword>
<evidence type="ECO:0000313" key="10">
    <source>
        <dbReference type="EMBL" id="ABD46270.1"/>
    </source>
</evidence>
<evidence type="ECO:0000313" key="11">
    <source>
        <dbReference type="Proteomes" id="UP000001942"/>
    </source>
</evidence>
<organism evidence="10 11">
    <name type="scientific">Ehrlichia sennetsu (strain ATCC VR-367 / Miyayama)</name>
    <name type="common">Neorickettsia sennetsu</name>
    <dbReference type="NCBI Taxonomy" id="222891"/>
    <lineage>
        <taxon>Bacteria</taxon>
        <taxon>Pseudomonadati</taxon>
        <taxon>Pseudomonadota</taxon>
        <taxon>Alphaproteobacteria</taxon>
        <taxon>Rickettsiales</taxon>
        <taxon>Anaplasmataceae</taxon>
        <taxon>Ehrlichia</taxon>
    </lineage>
</organism>
<dbReference type="GO" id="GO:0015818">
    <property type="term" value="P:isoleucine transport"/>
    <property type="evidence" value="ECO:0007669"/>
    <property type="project" value="TreeGrafter"/>
</dbReference>
<protein>
    <recommendedName>
        <fullName evidence="9">Branched-chain amino acid transport system carrier protein</fullName>
    </recommendedName>
</protein>
<dbReference type="KEGG" id="nse:NSE_0845"/>
<dbReference type="eggNOG" id="COG1114">
    <property type="taxonomic scope" value="Bacteria"/>
</dbReference>
<feature type="transmembrane region" description="Helical" evidence="9">
    <location>
        <begin position="146"/>
        <end position="168"/>
    </location>
</feature>
<dbReference type="Proteomes" id="UP000001942">
    <property type="component" value="Chromosome"/>
</dbReference>
<evidence type="ECO:0000256" key="3">
    <source>
        <dbReference type="ARBA" id="ARBA00022448"/>
    </source>
</evidence>
<proteinExistence type="inferred from homology"/>
<dbReference type="PANTHER" id="PTHR30588">
    <property type="entry name" value="BRANCHED-CHAIN AMINO ACID TRANSPORT SYSTEM 2 CARRIER PROTEIN"/>
    <property type="match status" value="1"/>
</dbReference>
<evidence type="ECO:0000256" key="5">
    <source>
        <dbReference type="ARBA" id="ARBA00022692"/>
    </source>
</evidence>
<feature type="transmembrane region" description="Helical" evidence="9">
    <location>
        <begin position="269"/>
        <end position="293"/>
    </location>
</feature>
<dbReference type="PANTHER" id="PTHR30588:SF0">
    <property type="entry name" value="BRANCHED-CHAIN AMINO ACID PERMEASE BRNQ"/>
    <property type="match status" value="1"/>
</dbReference>
<keyword evidence="8 9" id="KW-0472">Membrane</keyword>
<keyword evidence="4" id="KW-1003">Cell membrane</keyword>
<accession>Q2GCT3</accession>
<comment type="function">
    <text evidence="9">Component of the transport system for branched-chain amino acids.</text>
</comment>
<sequence>MFVSKSTQVAIASLTVFAIFFGAGNLIYPTFVGLETKSNFAYGFLGFASTGIFLPLLALISMIKAGCNMDKFFSLAGKQVGTILVMLILLLMGPLGGIPRCIIVSFDALTVMSSSIRFLHFNLFFGVLTFLLVLRDSEVVQIVGKWLTPALIMGILVIVIAGISSNQAMSDATLSRFPSFTFAVFEGYQTMDACAAIFFAKIILDYFKKEAPEGNALNYSLLSSILGFFLLGIVYAALLFLGAKYATNLDEIPKASLFNSLTSLVAGKASSVVVAFTVFFACLTTVIALVQLISKWLTERTGIDLRLSVCGTVICSMISASFGFQALTTFLVGILSLLYPALIVLILCNLASSSSQYVRKYSPVIFWLTAAVSAYVSIGV</sequence>
<feature type="transmembrane region" description="Helical" evidence="9">
    <location>
        <begin position="118"/>
        <end position="134"/>
    </location>
</feature>
<dbReference type="GO" id="GO:0015820">
    <property type="term" value="P:L-leucine transport"/>
    <property type="evidence" value="ECO:0007669"/>
    <property type="project" value="TreeGrafter"/>
</dbReference>
<evidence type="ECO:0000256" key="1">
    <source>
        <dbReference type="ARBA" id="ARBA00004651"/>
    </source>
</evidence>
<dbReference type="HOGENOM" id="CLU_036807_0_2_5"/>
<evidence type="ECO:0000256" key="7">
    <source>
        <dbReference type="ARBA" id="ARBA00022989"/>
    </source>
</evidence>
<dbReference type="GO" id="GO:0005886">
    <property type="term" value="C:plasma membrane"/>
    <property type="evidence" value="ECO:0007669"/>
    <property type="project" value="UniProtKB-SubCell"/>
</dbReference>
<comment type="caution">
    <text evidence="9">Lacks conserved residue(s) required for the propagation of feature annotation.</text>
</comment>
<evidence type="ECO:0000256" key="9">
    <source>
        <dbReference type="RuleBase" id="RU362122"/>
    </source>
</evidence>
<keyword evidence="3 9" id="KW-0813">Transport</keyword>
<reference evidence="10 11" key="1">
    <citation type="journal article" date="2006" name="PLoS Genet.">
        <title>Comparative genomics of emerging human ehrlichiosis agents.</title>
        <authorList>
            <person name="Dunning Hotopp J.C."/>
            <person name="Lin M."/>
            <person name="Madupu R."/>
            <person name="Crabtree J."/>
            <person name="Angiuoli S.V."/>
            <person name="Eisen J.A."/>
            <person name="Seshadri R."/>
            <person name="Ren Q."/>
            <person name="Wu M."/>
            <person name="Utterback T.R."/>
            <person name="Smith S."/>
            <person name="Lewis M."/>
            <person name="Khouri H."/>
            <person name="Zhang C."/>
            <person name="Niu H."/>
            <person name="Lin Q."/>
            <person name="Ohashi N."/>
            <person name="Zhi N."/>
            <person name="Nelson W."/>
            <person name="Brinkac L.M."/>
            <person name="Dodson R.J."/>
            <person name="Rosovitz M.J."/>
            <person name="Sundaram J."/>
            <person name="Daugherty S.C."/>
            <person name="Davidsen T."/>
            <person name="Durkin A.S."/>
            <person name="Gwinn M."/>
            <person name="Haft D.H."/>
            <person name="Selengut J.D."/>
            <person name="Sullivan S.A."/>
            <person name="Zafar N."/>
            <person name="Zhou L."/>
            <person name="Benahmed F."/>
            <person name="Forberger H."/>
            <person name="Halpin R."/>
            <person name="Mulligan S."/>
            <person name="Robinson J."/>
            <person name="White O."/>
            <person name="Rikihisa Y."/>
            <person name="Tettelin H."/>
        </authorList>
    </citation>
    <scope>NUCLEOTIDE SEQUENCE [LARGE SCALE GENOMIC DNA]</scope>
    <source>
        <strain evidence="11">ATCC VR-367 / Miyayama</strain>
    </source>
</reference>
<dbReference type="AlphaFoldDB" id="Q2GCT3"/>
<feature type="transmembrane region" description="Helical" evidence="9">
    <location>
        <begin position="361"/>
        <end position="378"/>
    </location>
</feature>
<evidence type="ECO:0000256" key="6">
    <source>
        <dbReference type="ARBA" id="ARBA00022970"/>
    </source>
</evidence>
<dbReference type="RefSeq" id="WP_011452219.1">
    <property type="nucleotide sequence ID" value="NC_007798.1"/>
</dbReference>
<comment type="similarity">
    <text evidence="2 9">Belongs to the branched chain amino acid transporter family.</text>
</comment>
<feature type="transmembrane region" description="Helical" evidence="9">
    <location>
        <begin position="188"/>
        <end position="207"/>
    </location>
</feature>
<evidence type="ECO:0000256" key="2">
    <source>
        <dbReference type="ARBA" id="ARBA00008540"/>
    </source>
</evidence>
<feature type="transmembrane region" description="Helical" evidence="9">
    <location>
        <begin position="330"/>
        <end position="349"/>
    </location>
</feature>
<gene>
    <name evidence="10" type="ordered locus">NSE_0845</name>
</gene>
<dbReference type="GO" id="GO:0015190">
    <property type="term" value="F:L-leucine transmembrane transporter activity"/>
    <property type="evidence" value="ECO:0007669"/>
    <property type="project" value="TreeGrafter"/>
</dbReference>
<keyword evidence="6 9" id="KW-0029">Amino-acid transport</keyword>
<evidence type="ECO:0000256" key="8">
    <source>
        <dbReference type="ARBA" id="ARBA00023136"/>
    </source>
</evidence>
<name>Q2GCT3_EHRS3</name>
<dbReference type="InterPro" id="IPR004685">
    <property type="entry name" value="Brnchd-chn_aa_trnsp_Livcs"/>
</dbReference>
<feature type="transmembrane region" description="Helical" evidence="9">
    <location>
        <begin position="305"/>
        <end position="324"/>
    </location>
</feature>
<comment type="subcellular location">
    <subcellularLocation>
        <location evidence="9">Cell inner membrane</location>
        <topology evidence="9">Multi-pass membrane protein</topology>
    </subcellularLocation>
    <subcellularLocation>
        <location evidence="1">Cell membrane</location>
        <topology evidence="1">Multi-pass membrane protein</topology>
    </subcellularLocation>
</comment>
<keyword evidence="5 9" id="KW-0812">Transmembrane</keyword>
<dbReference type="OrthoDB" id="9783920at2"/>
<dbReference type="Pfam" id="PF05525">
    <property type="entry name" value="Branch_AA_trans"/>
    <property type="match status" value="1"/>
</dbReference>
<feature type="transmembrane region" description="Helical" evidence="9">
    <location>
        <begin position="40"/>
        <end position="63"/>
    </location>
</feature>
<feature type="transmembrane region" description="Helical" evidence="9">
    <location>
        <begin position="219"/>
        <end position="241"/>
    </location>
</feature>
<dbReference type="STRING" id="222891.NSE_0845"/>
<dbReference type="GO" id="GO:0005304">
    <property type="term" value="F:L-valine transmembrane transporter activity"/>
    <property type="evidence" value="ECO:0007669"/>
    <property type="project" value="TreeGrafter"/>
</dbReference>
<keyword evidence="11" id="KW-1185">Reference proteome</keyword>